<organism evidence="1 2">
    <name type="scientific">Acinetobacter piscicola</name>
    <dbReference type="NCBI Taxonomy" id="2006115"/>
    <lineage>
        <taxon>Bacteria</taxon>
        <taxon>Pseudomonadati</taxon>
        <taxon>Pseudomonadota</taxon>
        <taxon>Gammaproteobacteria</taxon>
        <taxon>Moraxellales</taxon>
        <taxon>Moraxellaceae</taxon>
        <taxon>Acinetobacter</taxon>
    </lineage>
</organism>
<sequence length="50" mass="5974">MKIIAFVHHIYQQICKADTTENTEYVLMNIAMQRVANNQQIILFRTDYLE</sequence>
<dbReference type="AlphaFoldDB" id="A0A7S6VUP4"/>
<keyword evidence="2" id="KW-1185">Reference proteome</keyword>
<dbReference type="RefSeq" id="WP_180045867.1">
    <property type="nucleotide sequence ID" value="NZ_CP048659.1"/>
</dbReference>
<gene>
    <name evidence="1" type="ORF">G0028_04515</name>
</gene>
<evidence type="ECO:0000313" key="2">
    <source>
        <dbReference type="Proteomes" id="UP000593966"/>
    </source>
</evidence>
<protein>
    <submittedName>
        <fullName evidence="1">Uncharacterized protein</fullName>
    </submittedName>
</protein>
<dbReference type="EMBL" id="CP048659">
    <property type="protein sequence ID" value="QOW45224.1"/>
    <property type="molecule type" value="Genomic_DNA"/>
</dbReference>
<accession>A0A7S6VUP4</accession>
<reference evidence="1 2" key="1">
    <citation type="submission" date="2020-02" db="EMBL/GenBank/DDBJ databases">
        <title>Tigecycline-resistant Acinetobacter species from pigs and migratory birds.</title>
        <authorList>
            <person name="Chen C."/>
            <person name="Sun J."/>
            <person name="Liao X.-P."/>
            <person name="Liu Y.-H."/>
        </authorList>
    </citation>
    <scope>NUCLEOTIDE SEQUENCE [LARGE SCALE GENOMIC DNA]</scope>
    <source>
        <strain evidence="1 2">YH12207_T</strain>
    </source>
</reference>
<name>A0A7S6VUP4_9GAMM</name>
<evidence type="ECO:0000313" key="1">
    <source>
        <dbReference type="EMBL" id="QOW45224.1"/>
    </source>
</evidence>
<proteinExistence type="predicted"/>
<dbReference type="Proteomes" id="UP000593966">
    <property type="component" value="Chromosome"/>
</dbReference>